<organism evidence="2 3">
    <name type="scientific">Calidithermus terrae</name>
    <dbReference type="NCBI Taxonomy" id="1408545"/>
    <lineage>
        <taxon>Bacteria</taxon>
        <taxon>Thermotogati</taxon>
        <taxon>Deinococcota</taxon>
        <taxon>Deinococci</taxon>
        <taxon>Thermales</taxon>
        <taxon>Thermaceae</taxon>
        <taxon>Calidithermus</taxon>
    </lineage>
</organism>
<feature type="domain" description="DUF4007" evidence="1">
    <location>
        <begin position="14"/>
        <end position="297"/>
    </location>
</feature>
<reference evidence="2 3" key="1">
    <citation type="submission" date="2018-08" db="EMBL/GenBank/DDBJ databases">
        <title>Meiothermus terrae DSM 26712 genome sequencing project.</title>
        <authorList>
            <person name="Da Costa M.S."/>
            <person name="Albuquerque L."/>
            <person name="Raposo P."/>
            <person name="Froufe H.J.C."/>
            <person name="Barroso C.S."/>
            <person name="Egas C."/>
        </authorList>
    </citation>
    <scope>NUCLEOTIDE SEQUENCE [LARGE SCALE GENOMIC DNA]</scope>
    <source>
        <strain evidence="2 3">DSM 26712</strain>
    </source>
</reference>
<protein>
    <recommendedName>
        <fullName evidence="1">DUF4007 domain-containing protein</fullName>
    </recommendedName>
</protein>
<dbReference type="Pfam" id="PF13182">
    <property type="entry name" value="DUF4007"/>
    <property type="match status" value="1"/>
</dbReference>
<dbReference type="OrthoDB" id="747541at2"/>
<evidence type="ECO:0000313" key="3">
    <source>
        <dbReference type="Proteomes" id="UP000265715"/>
    </source>
</evidence>
<keyword evidence="3" id="KW-1185">Reference proteome</keyword>
<dbReference type="InterPro" id="IPR025248">
    <property type="entry name" value="DUF4007"/>
</dbReference>
<sequence>MRSFTSFEPATLSFSGHETFRFRYPWLPKAVQGVLDDPDLFSREDAMVKLGVGKNMVRSMRHWCLALGLMDRHSSDGLTELGKRLFSSDGWDPFLEDTGTLWLLHWQLVASPERASTWHYAFTRWAPETFTREQLSAWLAEVAERAGDRTSRETIKRDVDVFVQTYVPSEPSLTVALEETFDCPMVELGLIRELDKKTYAFTRGRQPTLPDEVFVYALLRYWTVAAPERQTLDIGRIAHGPGSPGAAFKLTPNALVERFENLPAWAGLAYDETAGVKQILRTGCGIADPMGALEIYYRGVRG</sequence>
<dbReference type="RefSeq" id="WP_119313836.1">
    <property type="nucleotide sequence ID" value="NZ_QXDL01000014.1"/>
</dbReference>
<evidence type="ECO:0000313" key="2">
    <source>
        <dbReference type="EMBL" id="RIH90243.1"/>
    </source>
</evidence>
<dbReference type="Proteomes" id="UP000265715">
    <property type="component" value="Unassembled WGS sequence"/>
</dbReference>
<dbReference type="AlphaFoldDB" id="A0A399F2D5"/>
<evidence type="ECO:0000259" key="1">
    <source>
        <dbReference type="Pfam" id="PF13182"/>
    </source>
</evidence>
<comment type="caution">
    <text evidence="2">The sequence shown here is derived from an EMBL/GenBank/DDBJ whole genome shotgun (WGS) entry which is preliminary data.</text>
</comment>
<gene>
    <name evidence="2" type="ORF">Mterra_00618</name>
</gene>
<proteinExistence type="predicted"/>
<dbReference type="EMBL" id="QXDL01000014">
    <property type="protein sequence ID" value="RIH90243.1"/>
    <property type="molecule type" value="Genomic_DNA"/>
</dbReference>
<accession>A0A399F2D5</accession>
<name>A0A399F2D5_9DEIN</name>